<reference evidence="1 2" key="2">
    <citation type="journal article" date="2011" name="Stand. Genomic Sci.">
        <title>Complete genome sequence of Isosphaera pallida type strain (IS1B).</title>
        <authorList>
            <consortium name="US DOE Joint Genome Institute (JGI-PGF)"/>
            <person name="Goker M."/>
            <person name="Cleland D."/>
            <person name="Saunders E."/>
            <person name="Lapidus A."/>
            <person name="Nolan M."/>
            <person name="Lucas S."/>
            <person name="Hammon N."/>
            <person name="Deshpande S."/>
            <person name="Cheng J.F."/>
            <person name="Tapia R."/>
            <person name="Han C."/>
            <person name="Goodwin L."/>
            <person name="Pitluck S."/>
            <person name="Liolios K."/>
            <person name="Pagani I."/>
            <person name="Ivanova N."/>
            <person name="Mavromatis K."/>
            <person name="Pati A."/>
            <person name="Chen A."/>
            <person name="Palaniappan K."/>
            <person name="Land M."/>
            <person name="Hauser L."/>
            <person name="Chang Y.J."/>
            <person name="Jeffries C.D."/>
            <person name="Detter J.C."/>
            <person name="Beck B."/>
            <person name="Woyke T."/>
            <person name="Bristow J."/>
            <person name="Eisen J.A."/>
            <person name="Markowitz V."/>
            <person name="Hugenholtz P."/>
            <person name="Kyrpides N.C."/>
            <person name="Klenk H.P."/>
        </authorList>
    </citation>
    <scope>NUCLEOTIDE SEQUENCE [LARGE SCALE GENOMIC DNA]</scope>
    <source>
        <strain evidence="2">ATCC 43644 / DSM 9630 / IS1B</strain>
    </source>
</reference>
<dbReference type="HOGENOM" id="CLU_089873_0_0_0"/>
<keyword evidence="1" id="KW-0472">Membrane</keyword>
<dbReference type="InterPro" id="IPR019613">
    <property type="entry name" value="DUF4198"/>
</dbReference>
<dbReference type="STRING" id="575540.Isop_1213"/>
<keyword evidence="2" id="KW-1185">Reference proteome</keyword>
<organism evidence="1 2">
    <name type="scientific">Isosphaera pallida (strain ATCC 43644 / DSM 9630 / IS1B)</name>
    <dbReference type="NCBI Taxonomy" id="575540"/>
    <lineage>
        <taxon>Bacteria</taxon>
        <taxon>Pseudomonadati</taxon>
        <taxon>Planctomycetota</taxon>
        <taxon>Planctomycetia</taxon>
        <taxon>Isosphaerales</taxon>
        <taxon>Isosphaeraceae</taxon>
        <taxon>Isosphaera</taxon>
    </lineage>
</organism>
<name>E8R698_ISOPI</name>
<dbReference type="InParanoid" id="E8R698"/>
<dbReference type="RefSeq" id="WP_013564088.1">
    <property type="nucleotide sequence ID" value="NC_014962.1"/>
</dbReference>
<reference key="1">
    <citation type="submission" date="2010-11" db="EMBL/GenBank/DDBJ databases">
        <title>The complete sequence of chromosome of Isophaera pallida ATCC 43644.</title>
        <authorList>
            <consortium name="US DOE Joint Genome Institute (JGI-PGF)"/>
            <person name="Lucas S."/>
            <person name="Copeland A."/>
            <person name="Lapidus A."/>
            <person name="Bruce D."/>
            <person name="Goodwin L."/>
            <person name="Pitluck S."/>
            <person name="Kyrpides N."/>
            <person name="Mavromatis K."/>
            <person name="Pagani I."/>
            <person name="Ivanova N."/>
            <person name="Saunders E."/>
            <person name="Brettin T."/>
            <person name="Detter J.C."/>
            <person name="Han C."/>
            <person name="Tapia R."/>
            <person name="Land M."/>
            <person name="Hauser L."/>
            <person name="Markowitz V."/>
            <person name="Cheng J.-F."/>
            <person name="Hugenholtz P."/>
            <person name="Woyke T."/>
            <person name="Wu D."/>
            <person name="Eisen J.A."/>
        </authorList>
    </citation>
    <scope>NUCLEOTIDE SEQUENCE</scope>
    <source>
        <strain>ATCC 43644</strain>
    </source>
</reference>
<keyword evidence="1" id="KW-0812">Transmembrane</keyword>
<dbReference type="Proteomes" id="UP000008631">
    <property type="component" value="Chromosome"/>
</dbReference>
<dbReference type="EMBL" id="CP002353">
    <property type="protein sequence ID" value="ADV61799.1"/>
    <property type="molecule type" value="Genomic_DNA"/>
</dbReference>
<sequence>MRRFLKASVWVALIGVLSVNLAEAHSLRIIVSSTHGKPGTPATAYLSWGHGLPVDELYNGSNLARYELLAGTQVVESWNVEGLGLHEQALKLKDPGIYQVRLVTKPVIFSTFRGPDNKNGFVRGGRDAVPQGAKDVKVIKSVTFAKAVVTRGDVEDEAIPALGDDFEIVPITKTEHGAFCMEAPITFQVRLRGAPVAGVKVSAAHTGLNSDGSPALTEQTDAQGLVKLKLDDPGTWVLEAYYEAPASAESQGSYDVESFSAALTLGVTEHDHDH</sequence>
<protein>
    <submittedName>
        <fullName evidence="1">Nickel transport complex, NikM subunit, transmembrane</fullName>
    </submittedName>
</protein>
<gene>
    <name evidence="1" type="ordered locus">Isop_1213</name>
</gene>
<dbReference type="AlphaFoldDB" id="E8R698"/>
<evidence type="ECO:0000313" key="1">
    <source>
        <dbReference type="EMBL" id="ADV61799.1"/>
    </source>
</evidence>
<accession>E8R698</accession>
<dbReference type="KEGG" id="ipa:Isop_1213"/>
<evidence type="ECO:0000313" key="2">
    <source>
        <dbReference type="Proteomes" id="UP000008631"/>
    </source>
</evidence>
<dbReference type="eggNOG" id="COG5266">
    <property type="taxonomic scope" value="Bacteria"/>
</dbReference>
<proteinExistence type="predicted"/>
<dbReference type="Pfam" id="PF10670">
    <property type="entry name" value="DUF4198"/>
    <property type="match status" value="1"/>
</dbReference>